<dbReference type="Proteomes" id="UP000829999">
    <property type="component" value="Chromosome 20"/>
</dbReference>
<keyword evidence="2" id="KW-1185">Reference proteome</keyword>
<dbReference type="AlphaFoldDB" id="A0A9R0F0W8"/>
<name>A0A9R0F0W8_SPOFR</name>
<reference evidence="3 4" key="1">
    <citation type="submission" date="2025-04" db="UniProtKB">
        <authorList>
            <consortium name="RefSeq"/>
        </authorList>
    </citation>
    <scope>IDENTIFICATION</scope>
    <source>
        <tissue evidence="3 4">Whole larval tissue</tissue>
    </source>
</reference>
<evidence type="ECO:0000313" key="4">
    <source>
        <dbReference type="RefSeq" id="XP_050557641.1"/>
    </source>
</evidence>
<dbReference type="RefSeq" id="XP_050557640.1">
    <property type="nucleotide sequence ID" value="XM_050701683.1"/>
</dbReference>
<proteinExistence type="predicted"/>
<evidence type="ECO:0000313" key="3">
    <source>
        <dbReference type="RefSeq" id="XP_050557640.1"/>
    </source>
</evidence>
<feature type="region of interest" description="Disordered" evidence="1">
    <location>
        <begin position="58"/>
        <end position="77"/>
    </location>
</feature>
<evidence type="ECO:0000256" key="1">
    <source>
        <dbReference type="SAM" id="MobiDB-lite"/>
    </source>
</evidence>
<gene>
    <name evidence="3 4" type="primary">LOC118262035</name>
</gene>
<protein>
    <submittedName>
        <fullName evidence="3 4">Uncharacterized protein LOC118262035 isoform X2</fullName>
    </submittedName>
</protein>
<accession>A0A9R0F0W8</accession>
<evidence type="ECO:0000313" key="2">
    <source>
        <dbReference type="Proteomes" id="UP000829999"/>
    </source>
</evidence>
<sequence>MVTYSYHNTFYCTKLPTSNSVPHLSKSIRIIAKMYLSATVNIIVTVVEKLDLITNRKNDSIQPPHQRVSSNPSKKKLRKRARNMFDVPTSLQPDIHIPSRTTIIIMQPESDYELGDPYIAEKKTQKTSSNKAVVKGIYSLDQPDDSVKIAEYTDKKSGFIFQIFPRLIQNQRDII</sequence>
<feature type="compositionally biased region" description="Polar residues" evidence="1">
    <location>
        <begin position="60"/>
        <end position="72"/>
    </location>
</feature>
<dbReference type="GeneID" id="118262035"/>
<organism evidence="2 3">
    <name type="scientific">Spodoptera frugiperda</name>
    <name type="common">Fall armyworm</name>
    <dbReference type="NCBI Taxonomy" id="7108"/>
    <lineage>
        <taxon>Eukaryota</taxon>
        <taxon>Metazoa</taxon>
        <taxon>Ecdysozoa</taxon>
        <taxon>Arthropoda</taxon>
        <taxon>Hexapoda</taxon>
        <taxon>Insecta</taxon>
        <taxon>Pterygota</taxon>
        <taxon>Neoptera</taxon>
        <taxon>Endopterygota</taxon>
        <taxon>Lepidoptera</taxon>
        <taxon>Glossata</taxon>
        <taxon>Ditrysia</taxon>
        <taxon>Noctuoidea</taxon>
        <taxon>Noctuidae</taxon>
        <taxon>Amphipyrinae</taxon>
        <taxon>Spodoptera</taxon>
    </lineage>
</organism>
<dbReference type="RefSeq" id="XP_050557641.1">
    <property type="nucleotide sequence ID" value="XM_050701684.1"/>
</dbReference>